<dbReference type="Proteomes" id="UP000632289">
    <property type="component" value="Unassembled WGS sequence"/>
</dbReference>
<dbReference type="EMBL" id="JACXYU010000001">
    <property type="protein sequence ID" value="MBD3930881.1"/>
    <property type="molecule type" value="Genomic_DNA"/>
</dbReference>
<dbReference type="InterPro" id="IPR048328">
    <property type="entry name" value="Dyp_perox_C"/>
</dbReference>
<feature type="domain" description="Dyp-type peroxidase C-terminal" evidence="8">
    <location>
        <begin position="324"/>
        <end position="499"/>
    </location>
</feature>
<accession>A0A927EWE8</accession>
<keyword evidence="5" id="KW-0408">Iron</keyword>
<gene>
    <name evidence="10" type="ORF">IF129_04795</name>
</gene>
<evidence type="ECO:0000256" key="3">
    <source>
        <dbReference type="ARBA" id="ARBA00022723"/>
    </source>
</evidence>
<dbReference type="AlphaFoldDB" id="A0A927EWE8"/>
<dbReference type="GO" id="GO:0046872">
    <property type="term" value="F:metal ion binding"/>
    <property type="evidence" value="ECO:0007669"/>
    <property type="project" value="UniProtKB-KW"/>
</dbReference>
<dbReference type="InterPro" id="IPR049509">
    <property type="entry name" value="DyP_N"/>
</dbReference>
<keyword evidence="11" id="KW-1185">Reference proteome</keyword>
<keyword evidence="3" id="KW-0479">Metal-binding</keyword>
<dbReference type="GO" id="GO:0005829">
    <property type="term" value="C:cytosol"/>
    <property type="evidence" value="ECO:0007669"/>
    <property type="project" value="TreeGrafter"/>
</dbReference>
<evidence type="ECO:0000313" key="11">
    <source>
        <dbReference type="Proteomes" id="UP000632289"/>
    </source>
</evidence>
<dbReference type="Pfam" id="PF21105">
    <property type="entry name" value="DyP_N"/>
    <property type="match status" value="1"/>
</dbReference>
<evidence type="ECO:0000313" key="10">
    <source>
        <dbReference type="EMBL" id="MBD3930881.1"/>
    </source>
</evidence>
<dbReference type="InterPro" id="IPR006314">
    <property type="entry name" value="Dyp_peroxidase"/>
</dbReference>
<dbReference type="GO" id="GO:0004601">
    <property type="term" value="F:peroxidase activity"/>
    <property type="evidence" value="ECO:0007669"/>
    <property type="project" value="UniProtKB-KW"/>
</dbReference>
<feature type="compositionally biased region" description="Basic and acidic residues" evidence="7">
    <location>
        <begin position="153"/>
        <end position="167"/>
    </location>
</feature>
<protein>
    <recommendedName>
        <fullName evidence="12">Peroxidase</fullName>
    </recommendedName>
</protein>
<evidence type="ECO:0000256" key="2">
    <source>
        <dbReference type="ARBA" id="ARBA00022559"/>
    </source>
</evidence>
<dbReference type="GO" id="GO:0020037">
    <property type="term" value="F:heme binding"/>
    <property type="evidence" value="ECO:0007669"/>
    <property type="project" value="InterPro"/>
</dbReference>
<dbReference type="Pfam" id="PF20628">
    <property type="entry name" value="Dyp_perox_C"/>
    <property type="match status" value="1"/>
</dbReference>
<evidence type="ECO:0000256" key="7">
    <source>
        <dbReference type="SAM" id="MobiDB-lite"/>
    </source>
</evidence>
<keyword evidence="4" id="KW-0560">Oxidoreductase</keyword>
<proteinExistence type="inferred from homology"/>
<comment type="caution">
    <text evidence="10">The sequence shown here is derived from an EMBL/GenBank/DDBJ whole genome shotgun (WGS) entry which is preliminary data.</text>
</comment>
<dbReference type="PANTHER" id="PTHR30521">
    <property type="entry name" value="DEFERROCHELATASE/PEROXIDASE"/>
    <property type="match status" value="1"/>
</dbReference>
<evidence type="ECO:0000256" key="1">
    <source>
        <dbReference type="ARBA" id="ARBA00001970"/>
    </source>
</evidence>
<sequence>MTMEAVRIDFDKETGIGPADREGAFDPAERRLMEDLQGNILKSHGRGHSRHLFVRFDSADSADATRRDRGRAWLADMADRVTTAMKQWDDSRRRAALFAAAGFGPLGVSVGLRFADGPRLTLDAQAGLFGGSVGAGLGGALFGGTAGSGSDRGGARPDPDGGHDGDGGGRLVDPEALLEAELARNPSDVFVNLMLSASGYRALGFTRLPADEAFVRGSRDAATLTKLCDPPVEQWHRGFRESLHALVIVADDDPERVQRTAEEIRADLLAARAGRVVHEEAGKVLRLRPNGPAREHFGFADGVSEPHFLAKDVERAKKEEGHSVWHPGGPLSLVLAKDPGGDAETGYGSFVVYRKLEQDVPHFDAQRLRLARALAEADGRAEPHEGDKELAGAYMVGRFRNGTPVNLPATAAGVDAPIPNDFDFSGDQDGLKCPYQAHTRKTNPRGDTVWRFGGTLEEERRRRIARRGISYEGDGTVGLLFLCAQADIAEQFEFMQDRWCNDVDFVAGGVDGKPSTGQDPVVGVGSAQTPTHWPRKHGVAGEKVTVSLAESVTLRGAEYFFVPSRSFLRGARG</sequence>
<evidence type="ECO:0008006" key="12">
    <source>
        <dbReference type="Google" id="ProtNLM"/>
    </source>
</evidence>
<dbReference type="SUPFAM" id="SSF54909">
    <property type="entry name" value="Dimeric alpha+beta barrel"/>
    <property type="match status" value="1"/>
</dbReference>
<dbReference type="PROSITE" id="PS51404">
    <property type="entry name" value="DYP_PEROXIDASE"/>
    <property type="match status" value="1"/>
</dbReference>
<evidence type="ECO:0000256" key="4">
    <source>
        <dbReference type="ARBA" id="ARBA00023002"/>
    </source>
</evidence>
<organism evidence="10 11">
    <name type="scientific">Streptomyces chumphonensis</name>
    <dbReference type="NCBI Taxonomy" id="1214925"/>
    <lineage>
        <taxon>Bacteria</taxon>
        <taxon>Bacillati</taxon>
        <taxon>Actinomycetota</taxon>
        <taxon>Actinomycetes</taxon>
        <taxon>Kitasatosporales</taxon>
        <taxon>Streptomycetaceae</taxon>
        <taxon>Streptomyces</taxon>
    </lineage>
</organism>
<evidence type="ECO:0000259" key="9">
    <source>
        <dbReference type="Pfam" id="PF21105"/>
    </source>
</evidence>
<evidence type="ECO:0000259" key="8">
    <source>
        <dbReference type="Pfam" id="PF20628"/>
    </source>
</evidence>
<dbReference type="InterPro" id="IPR011008">
    <property type="entry name" value="Dimeric_a/b-barrel"/>
</dbReference>
<dbReference type="PANTHER" id="PTHR30521:SF0">
    <property type="entry name" value="DYP-TYPE PEROXIDASE FAMILY PROTEIN"/>
    <property type="match status" value="1"/>
</dbReference>
<feature type="domain" description="DyP dimeric alpha+beta barrel" evidence="9">
    <location>
        <begin position="189"/>
        <end position="271"/>
    </location>
</feature>
<reference evidence="10" key="1">
    <citation type="submission" date="2020-09" db="EMBL/GenBank/DDBJ databases">
        <title>Secondary metabolite and genome analysis of marine Streptomyces chumphonensis KK1-2T.</title>
        <authorList>
            <person name="Phongsopitanun W."/>
            <person name="Kanchanasin P."/>
            <person name="Pittayakhajonwut P."/>
            <person name="Suwanborirux K."/>
            <person name="Tanasupawat S."/>
        </authorList>
    </citation>
    <scope>NUCLEOTIDE SEQUENCE</scope>
    <source>
        <strain evidence="10">KK1-2</strain>
    </source>
</reference>
<name>A0A927EWE8_9ACTN</name>
<feature type="region of interest" description="Disordered" evidence="7">
    <location>
        <begin position="147"/>
        <end position="171"/>
    </location>
</feature>
<evidence type="ECO:0000256" key="5">
    <source>
        <dbReference type="ARBA" id="ARBA00023004"/>
    </source>
</evidence>
<comment type="similarity">
    <text evidence="6">Belongs to the DyP-type peroxidase family.</text>
</comment>
<comment type="cofactor">
    <cofactor evidence="1">
        <name>heme b</name>
        <dbReference type="ChEBI" id="CHEBI:60344"/>
    </cofactor>
</comment>
<keyword evidence="2" id="KW-0575">Peroxidase</keyword>
<evidence type="ECO:0000256" key="6">
    <source>
        <dbReference type="ARBA" id="ARBA00025737"/>
    </source>
</evidence>
<dbReference type="RefSeq" id="WP_191208099.1">
    <property type="nucleotide sequence ID" value="NZ_BAABKL010000039.1"/>
</dbReference>